<dbReference type="EMBL" id="FMBK01000005">
    <property type="protein sequence ID" value="SCC71731.1"/>
    <property type="molecule type" value="Genomic_DNA"/>
</dbReference>
<organism evidence="1 2">
    <name type="scientific">Acinetobacter albensis</name>
    <dbReference type="NCBI Taxonomy" id="1673609"/>
    <lineage>
        <taxon>Bacteria</taxon>
        <taxon>Pseudomonadati</taxon>
        <taxon>Pseudomonadota</taxon>
        <taxon>Gammaproteobacteria</taxon>
        <taxon>Moraxellales</taxon>
        <taxon>Moraxellaceae</taxon>
        <taxon>Acinetobacter</taxon>
    </lineage>
</organism>
<gene>
    <name evidence="1" type="ORF">GA0116959_105152</name>
</gene>
<accession>A0A1C4GVD0</accession>
<evidence type="ECO:0000313" key="2">
    <source>
        <dbReference type="Proteomes" id="UP000243661"/>
    </source>
</evidence>
<evidence type="ECO:0000313" key="1">
    <source>
        <dbReference type="EMBL" id="SCC71731.1"/>
    </source>
</evidence>
<dbReference type="Proteomes" id="UP000243661">
    <property type="component" value="Unassembled WGS sequence"/>
</dbReference>
<dbReference type="AlphaFoldDB" id="A0A1C4GVD0"/>
<name>A0A1C4GVD0_9GAMM</name>
<proteinExistence type="predicted"/>
<reference evidence="1 2" key="1">
    <citation type="submission" date="2016-08" db="EMBL/GenBank/DDBJ databases">
        <authorList>
            <person name="Seilhamer J.J."/>
        </authorList>
    </citation>
    <scope>NUCLEOTIDE SEQUENCE [LARGE SCALE GENOMIC DNA]</scope>
    <source>
        <strain evidence="1 2">ANC 4874</strain>
    </source>
</reference>
<sequence length="40" mass="4743">MLVFLSVVLGLYIHQQNKEKRKNEIKQLVFEAEQSLLQLN</sequence>
<protein>
    <submittedName>
        <fullName evidence="1">Uncharacterized protein</fullName>
    </submittedName>
</protein>